<dbReference type="RefSeq" id="WP_117360747.1">
    <property type="nucleotide sequence ID" value="NZ_QURH01000939.1"/>
</dbReference>
<proteinExistence type="predicted"/>
<organism evidence="1 2">
    <name type="scientific">Actinomadura logoneensis</name>
    <dbReference type="NCBI Taxonomy" id="2293572"/>
    <lineage>
        <taxon>Bacteria</taxon>
        <taxon>Bacillati</taxon>
        <taxon>Actinomycetota</taxon>
        <taxon>Actinomycetes</taxon>
        <taxon>Streptosporangiales</taxon>
        <taxon>Thermomonosporaceae</taxon>
        <taxon>Actinomadura</taxon>
    </lineage>
</organism>
<accession>A0A372JCC7</accession>
<dbReference type="EMBL" id="QURH01000939">
    <property type="protein sequence ID" value="RFU37665.1"/>
    <property type="molecule type" value="Genomic_DNA"/>
</dbReference>
<evidence type="ECO:0000313" key="1">
    <source>
        <dbReference type="EMBL" id="RFU37665.1"/>
    </source>
</evidence>
<dbReference type="OrthoDB" id="3399671at2"/>
<name>A0A372JCC7_9ACTN</name>
<protein>
    <submittedName>
        <fullName evidence="1">Uncharacterized protein</fullName>
    </submittedName>
</protein>
<dbReference type="AlphaFoldDB" id="A0A372JCC7"/>
<evidence type="ECO:0000313" key="2">
    <source>
        <dbReference type="Proteomes" id="UP000261811"/>
    </source>
</evidence>
<dbReference type="Proteomes" id="UP000261811">
    <property type="component" value="Unassembled WGS sequence"/>
</dbReference>
<keyword evidence="2" id="KW-1185">Reference proteome</keyword>
<comment type="caution">
    <text evidence="1">The sequence shown here is derived from an EMBL/GenBank/DDBJ whole genome shotgun (WGS) entry which is preliminary data.</text>
</comment>
<gene>
    <name evidence="1" type="ORF">DZF91_31720</name>
</gene>
<reference evidence="1 2" key="1">
    <citation type="submission" date="2018-08" db="EMBL/GenBank/DDBJ databases">
        <title>Actinomadura jelena sp. nov., a novel Actinomycete isolated from soil in Chad.</title>
        <authorList>
            <person name="Shi L."/>
        </authorList>
    </citation>
    <scope>NUCLEOTIDE SEQUENCE [LARGE SCALE GENOMIC DNA]</scope>
    <source>
        <strain evidence="1 2">NEAU-G17</strain>
    </source>
</reference>
<sequence length="146" mass="16477">MPLATITLNSGRQVVLDHLDISPTYDGMLEGYPCARVNDSLLESLAKPTPTPFQTSPVHLIAPERRYPDRGSGRRLPFGPVEELPRLYCRGSFVSERVDENLDDVLYRSWLEIVWFQDDLAAPVADFVARAIADVAWDELAEDFEL</sequence>